<protein>
    <submittedName>
        <fullName evidence="1">Uncharacterized protein</fullName>
    </submittedName>
</protein>
<sequence length="129" mass="14454">MTYFAQATNEAITLRLAFEQVTFKINGQDVVMQKLPTPLPFSRKAVNLRDMSGGELSTVYVFKRIEMDPLGFDDFARNLCRDTEWLKGQCHALPIADARACVMAVATGRPILFVDTQGSDYARYVARLG</sequence>
<keyword evidence="2" id="KW-1185">Reference proteome</keyword>
<name>A0A315EI21_9BURK</name>
<evidence type="ECO:0000313" key="1">
    <source>
        <dbReference type="EMBL" id="PUE56468.1"/>
    </source>
</evidence>
<dbReference type="Proteomes" id="UP000251341">
    <property type="component" value="Unassembled WGS sequence"/>
</dbReference>
<gene>
    <name evidence="1" type="ORF">B9Z44_14575</name>
</gene>
<evidence type="ECO:0000313" key="2">
    <source>
        <dbReference type="Proteomes" id="UP000251341"/>
    </source>
</evidence>
<comment type="caution">
    <text evidence="1">The sequence shown here is derived from an EMBL/GenBank/DDBJ whole genome shotgun (WGS) entry which is preliminary data.</text>
</comment>
<reference evidence="1 2" key="1">
    <citation type="submission" date="2017-04" db="EMBL/GenBank/DDBJ databases">
        <title>Unexpected and diverse lifestyles within the genus Limnohabitans.</title>
        <authorList>
            <person name="Kasalicky V."/>
            <person name="Mehrshad M."/>
            <person name="Andrei S.-A."/>
            <person name="Salcher M."/>
            <person name="Kratochvilova H."/>
            <person name="Simek K."/>
            <person name="Ghai R."/>
        </authorList>
    </citation>
    <scope>NUCLEOTIDE SEQUENCE [LARGE SCALE GENOMIC DNA]</scope>
    <source>
        <strain evidence="1 2">MWH-C5</strain>
    </source>
</reference>
<dbReference type="RefSeq" id="WP_108402995.1">
    <property type="nucleotide sequence ID" value="NZ_NESP01000002.1"/>
</dbReference>
<proteinExistence type="predicted"/>
<dbReference type="EMBL" id="NESP01000002">
    <property type="protein sequence ID" value="PUE56468.1"/>
    <property type="molecule type" value="Genomic_DNA"/>
</dbReference>
<organism evidence="1 2">
    <name type="scientific">Limnohabitans curvus</name>
    <dbReference type="NCBI Taxonomy" id="323423"/>
    <lineage>
        <taxon>Bacteria</taxon>
        <taxon>Pseudomonadati</taxon>
        <taxon>Pseudomonadota</taxon>
        <taxon>Betaproteobacteria</taxon>
        <taxon>Burkholderiales</taxon>
        <taxon>Comamonadaceae</taxon>
        <taxon>Limnohabitans</taxon>
    </lineage>
</organism>
<accession>A0A315EI21</accession>
<dbReference type="AlphaFoldDB" id="A0A315EI21"/>